<feature type="compositionally biased region" description="Basic and acidic residues" evidence="1">
    <location>
        <begin position="37"/>
        <end position="47"/>
    </location>
</feature>
<reference evidence="2 3" key="1">
    <citation type="journal article" date="2011" name="J. Bacteriol.">
        <title>Complete genome sequence of Mycoplasma haemofelis, a hemotropic mycoplasma.</title>
        <authorList>
            <person name="Barker E.N."/>
            <person name="Helps C.R."/>
            <person name="Peters I.R."/>
            <person name="Darby A.C."/>
            <person name="Radford A.D."/>
            <person name="Tasker S."/>
        </authorList>
    </citation>
    <scope>NUCLEOTIDE SEQUENCE [LARGE SCALE GENOMIC DNA]</scope>
    <source>
        <strain evidence="2 3">Langford 1</strain>
    </source>
</reference>
<dbReference type="AlphaFoldDB" id="E8ZIR4"/>
<evidence type="ECO:0000256" key="1">
    <source>
        <dbReference type="SAM" id="MobiDB-lite"/>
    </source>
</evidence>
<keyword evidence="3" id="KW-1185">Reference proteome</keyword>
<gene>
    <name evidence="2" type="ORF">HF1_10270</name>
</gene>
<dbReference type="Proteomes" id="UP000008637">
    <property type="component" value="Chromosome"/>
</dbReference>
<dbReference type="OrthoDB" id="402678at2"/>
<dbReference type="EMBL" id="FR773153">
    <property type="protein sequence ID" value="CBY93035.1"/>
    <property type="molecule type" value="Genomic_DNA"/>
</dbReference>
<organism evidence="2 3">
    <name type="scientific">Mycoplasma haemofelis (strain Langford 1)</name>
    <name type="common">Haemobartonella felis</name>
    <dbReference type="NCBI Taxonomy" id="941640"/>
    <lineage>
        <taxon>Bacteria</taxon>
        <taxon>Bacillati</taxon>
        <taxon>Mycoplasmatota</taxon>
        <taxon>Mollicutes</taxon>
        <taxon>Mycoplasmataceae</taxon>
        <taxon>Mycoplasma</taxon>
    </lineage>
</organism>
<sequence>MAYVALKILGLGSSAAAIRGGLAAGSSAFSGNTESQVKPEKVKHQDIPNDPVPSSEENKEPILPPQKSCVVYEMEEPTPKGSTNNRKFTKIKQKFDGKEAFLEALQQKGTLWNNDELKSKSETRCNEGKDTYIWWGNTNNGNTWIYASDMNEKGVDWTKDPDVIKNSENILKLQS</sequence>
<dbReference type="KEGG" id="mha:HF1_10270"/>
<name>E8ZIR4_MYCHL</name>
<evidence type="ECO:0000313" key="2">
    <source>
        <dbReference type="EMBL" id="CBY93035.1"/>
    </source>
</evidence>
<accession>E8ZIR4</accession>
<dbReference type="HOGENOM" id="CLU_111546_2_0_14"/>
<proteinExistence type="predicted"/>
<evidence type="ECO:0000313" key="3">
    <source>
        <dbReference type="Proteomes" id="UP000008637"/>
    </source>
</evidence>
<protein>
    <submittedName>
        <fullName evidence="2">Uncharacterized protein</fullName>
    </submittedName>
</protein>
<feature type="region of interest" description="Disordered" evidence="1">
    <location>
        <begin position="25"/>
        <end position="63"/>
    </location>
</feature>